<feature type="region of interest" description="Disordered" evidence="1">
    <location>
        <begin position="163"/>
        <end position="184"/>
    </location>
</feature>
<dbReference type="AlphaFoldDB" id="A0A660LDG9"/>
<protein>
    <submittedName>
        <fullName evidence="2">Uncharacterized protein</fullName>
    </submittedName>
</protein>
<evidence type="ECO:0000313" key="3">
    <source>
        <dbReference type="Proteomes" id="UP000278962"/>
    </source>
</evidence>
<dbReference type="EMBL" id="RBIL01000001">
    <property type="protein sequence ID" value="RKQ91920.1"/>
    <property type="molecule type" value="Genomic_DNA"/>
</dbReference>
<evidence type="ECO:0000313" key="2">
    <source>
        <dbReference type="EMBL" id="RKQ91920.1"/>
    </source>
</evidence>
<sequence>MEGRAHLGSRSTEQPLNALRRQTEAGRAVSPFRQQLRGCDAVVLGFAGPYGGDLAGGGAGLAALAQVGVDLVAPLAERVEDVLRDAADVGDAVDRALPLRGKVPGECVAKRRLVDVARGLGVRVDQTTIERRPLSIRSLDRVCDQDMRVELWVSRARRPVFERGREEPRPANPSPSPPLPVRPRHATDSRYWRAWLTASSCTRRIVVRTSFSAIPNSTEADSGTENIRSKPYPGPGPAGSGRRAPRPLRGRTTTAPCAAFPPGPHGPRDRAVRPQHPSPVPRRLRRREVVVLDARGDALAMVGAALRLVEVVALAAGSEFREREHLLVRPTRRPIRPTSSAAPGGVQVRLS</sequence>
<evidence type="ECO:0000256" key="1">
    <source>
        <dbReference type="SAM" id="MobiDB-lite"/>
    </source>
</evidence>
<gene>
    <name evidence="2" type="ORF">C8N24_1755</name>
</gene>
<reference evidence="2 3" key="1">
    <citation type="submission" date="2018-10" db="EMBL/GenBank/DDBJ databases">
        <title>Genomic Encyclopedia of Archaeal and Bacterial Type Strains, Phase II (KMG-II): from individual species to whole genera.</title>
        <authorList>
            <person name="Goeker M."/>
        </authorList>
    </citation>
    <scope>NUCLEOTIDE SEQUENCE [LARGE SCALE GENOMIC DNA]</scope>
    <source>
        <strain evidence="2 3">DSM 14954</strain>
    </source>
</reference>
<keyword evidence="3" id="KW-1185">Reference proteome</keyword>
<proteinExistence type="predicted"/>
<accession>A0A660LDG9</accession>
<feature type="compositionally biased region" description="Polar residues" evidence="1">
    <location>
        <begin position="215"/>
        <end position="226"/>
    </location>
</feature>
<comment type="caution">
    <text evidence="2">The sequence shown here is derived from an EMBL/GenBank/DDBJ whole genome shotgun (WGS) entry which is preliminary data.</text>
</comment>
<dbReference type="Proteomes" id="UP000278962">
    <property type="component" value="Unassembled WGS sequence"/>
</dbReference>
<feature type="compositionally biased region" description="Pro residues" evidence="1">
    <location>
        <begin position="170"/>
        <end position="181"/>
    </location>
</feature>
<name>A0A660LDG9_9ACTN</name>
<organism evidence="2 3">
    <name type="scientific">Solirubrobacter pauli</name>
    <dbReference type="NCBI Taxonomy" id="166793"/>
    <lineage>
        <taxon>Bacteria</taxon>
        <taxon>Bacillati</taxon>
        <taxon>Actinomycetota</taxon>
        <taxon>Thermoleophilia</taxon>
        <taxon>Solirubrobacterales</taxon>
        <taxon>Solirubrobacteraceae</taxon>
        <taxon>Solirubrobacter</taxon>
    </lineage>
</organism>
<feature type="region of interest" description="Disordered" evidence="1">
    <location>
        <begin position="215"/>
        <end position="279"/>
    </location>
</feature>
<feature type="region of interest" description="Disordered" evidence="1">
    <location>
        <begin position="1"/>
        <end position="24"/>
    </location>
</feature>